<gene>
    <name evidence="1" type="ORF">NJT12_09060</name>
</gene>
<protein>
    <submittedName>
        <fullName evidence="1">DUF6452 family protein</fullName>
    </submittedName>
</protein>
<name>A0ABT4WB55_9FLAO</name>
<accession>A0ABT4WB55</accession>
<sequence>MKKIICLFLVFTFGLSSCEKDDICDANTPTTPRLVISFYEVKTPSLAKNVTNLKVIGKDQSNGIIFNKSGDSITKYRTSANTISIPLKTNENSVTYSFILDSGNPNPAAINTDVIKFNYTRENVYVSRACGFKTIFQLDPLSLADPVSSPFEQTDPNNDGLWMQRVIVLQPKVDSENETHIKVLF</sequence>
<keyword evidence="2" id="KW-1185">Reference proteome</keyword>
<dbReference type="EMBL" id="JAMZNK010000011">
    <property type="protein sequence ID" value="MDA6069766.1"/>
    <property type="molecule type" value="Genomic_DNA"/>
</dbReference>
<reference evidence="1 2" key="1">
    <citation type="journal article" date="2023" name="Chemosphere">
        <title>Whole genome analysis of Flavobacterium aziz-sancarii sp. nov., isolated from Ardley Island (Antarctica), revealed a rich resistome and bioremediation potential.</title>
        <authorList>
            <person name="Otur C."/>
            <person name="Okay S."/>
            <person name="Kurt-Kizildogan A."/>
        </authorList>
    </citation>
    <scope>NUCLEOTIDE SEQUENCE [LARGE SCALE GENOMIC DNA]</scope>
    <source>
        <strain evidence="1 2">AC</strain>
    </source>
</reference>
<dbReference type="InterPro" id="IPR045607">
    <property type="entry name" value="DUF6452"/>
</dbReference>
<dbReference type="Pfam" id="PF20050">
    <property type="entry name" value="DUF6452"/>
    <property type="match status" value="1"/>
</dbReference>
<evidence type="ECO:0000313" key="1">
    <source>
        <dbReference type="EMBL" id="MDA6069766.1"/>
    </source>
</evidence>
<comment type="caution">
    <text evidence="1">The sequence shown here is derived from an EMBL/GenBank/DDBJ whole genome shotgun (WGS) entry which is preliminary data.</text>
</comment>
<dbReference type="RefSeq" id="WP_271335574.1">
    <property type="nucleotide sequence ID" value="NZ_JAMZNK010000011.1"/>
</dbReference>
<dbReference type="PROSITE" id="PS51257">
    <property type="entry name" value="PROKAR_LIPOPROTEIN"/>
    <property type="match status" value="1"/>
</dbReference>
<dbReference type="Proteomes" id="UP001212170">
    <property type="component" value="Unassembled WGS sequence"/>
</dbReference>
<proteinExistence type="predicted"/>
<evidence type="ECO:0000313" key="2">
    <source>
        <dbReference type="Proteomes" id="UP001212170"/>
    </source>
</evidence>
<organism evidence="1 2">
    <name type="scientific">Flavobacterium azizsancarii</name>
    <dbReference type="NCBI Taxonomy" id="2961580"/>
    <lineage>
        <taxon>Bacteria</taxon>
        <taxon>Pseudomonadati</taxon>
        <taxon>Bacteroidota</taxon>
        <taxon>Flavobacteriia</taxon>
        <taxon>Flavobacteriales</taxon>
        <taxon>Flavobacteriaceae</taxon>
        <taxon>Flavobacterium</taxon>
    </lineage>
</organism>